<dbReference type="InterPro" id="IPR005952">
    <property type="entry name" value="Phosphogly_mut1"/>
</dbReference>
<comment type="similarity">
    <text evidence="1">Belongs to the phosphoglycerate mutase family. BPG-dependent PGAM subfamily.</text>
</comment>
<dbReference type="Proteomes" id="UP000187651">
    <property type="component" value="Unassembled WGS sequence"/>
</dbReference>
<feature type="binding site" evidence="6">
    <location>
        <begin position="6"/>
        <end position="13"/>
    </location>
    <ligand>
        <name>substrate</name>
    </ligand>
</feature>
<protein>
    <recommendedName>
        <fullName evidence="2">phosphoglycerate mutase (2,3-diphosphoglycerate-dependent)</fullName>
        <ecNumber evidence="2">5.4.2.11</ecNumber>
    </recommendedName>
</protein>
<sequence>MLYIIRHGKTDWNVAKKLQGWTDIPLNEQGISMAREAAKENKEIAFDICFCSPLTRARQTAELFLEGRDTPIIIDERIKEMSFGEYEGITNYFEDSSCPVNVFFTDPKNYKGSKNGESTKDLLARTKDFLEDKVYPLLKEGNNVLIVGHGAANSSIICNYLNRDVDDFWKESIANCKLINLDDLKAN</sequence>
<feature type="binding site" evidence="6">
    <location>
        <position position="56"/>
    </location>
    <ligand>
        <name>substrate</name>
    </ligand>
</feature>
<dbReference type="CDD" id="cd07067">
    <property type="entry name" value="HP_PGM_like"/>
    <property type="match status" value="1"/>
</dbReference>
<dbReference type="PANTHER" id="PTHR11931">
    <property type="entry name" value="PHOSPHOGLYCERATE MUTASE"/>
    <property type="match status" value="1"/>
</dbReference>
<dbReference type="OrthoDB" id="9781415at2"/>
<dbReference type="SUPFAM" id="SSF53254">
    <property type="entry name" value="Phosphoglycerate mutase-like"/>
    <property type="match status" value="1"/>
</dbReference>
<evidence type="ECO:0000256" key="4">
    <source>
        <dbReference type="ARBA" id="ARBA00023235"/>
    </source>
</evidence>
<feature type="active site" description="Proton donor/acceptor" evidence="5">
    <location>
        <position position="80"/>
    </location>
</feature>
<dbReference type="Pfam" id="PF00300">
    <property type="entry name" value="His_Phos_1"/>
    <property type="match status" value="1"/>
</dbReference>
<evidence type="ECO:0000256" key="1">
    <source>
        <dbReference type="ARBA" id="ARBA00006717"/>
    </source>
</evidence>
<accession>A0A1G9VRT6</accession>
<reference evidence="9" key="1">
    <citation type="submission" date="2016-10" db="EMBL/GenBank/DDBJ databases">
        <authorList>
            <person name="Varghese N."/>
            <person name="Submissions S."/>
        </authorList>
    </citation>
    <scope>NUCLEOTIDE SEQUENCE [LARGE SCALE GENOMIC DNA]</scope>
    <source>
        <strain evidence="9">M83</strain>
    </source>
</reference>
<proteinExistence type="inferred from homology"/>
<evidence type="ECO:0000313" key="9">
    <source>
        <dbReference type="Proteomes" id="UP000187651"/>
    </source>
</evidence>
<feature type="active site" description="Tele-phosphohistidine intermediate" evidence="5">
    <location>
        <position position="7"/>
    </location>
</feature>
<organism evidence="8 9">
    <name type="scientific">Lachnospira pectinoschiza</name>
    <dbReference type="NCBI Taxonomy" id="28052"/>
    <lineage>
        <taxon>Bacteria</taxon>
        <taxon>Bacillati</taxon>
        <taxon>Bacillota</taxon>
        <taxon>Clostridia</taxon>
        <taxon>Lachnospirales</taxon>
        <taxon>Lachnospiraceae</taxon>
        <taxon>Lachnospira</taxon>
    </lineage>
</organism>
<keyword evidence="3" id="KW-0324">Glycolysis</keyword>
<dbReference type="RefSeq" id="WP_074521251.1">
    <property type="nucleotide sequence ID" value="NZ_FNHZ01000002.1"/>
</dbReference>
<evidence type="ECO:0000256" key="6">
    <source>
        <dbReference type="PIRSR" id="PIRSR613078-2"/>
    </source>
</evidence>
<evidence type="ECO:0000256" key="3">
    <source>
        <dbReference type="ARBA" id="ARBA00023152"/>
    </source>
</evidence>
<dbReference type="AlphaFoldDB" id="A0A1G9VRT6"/>
<gene>
    <name evidence="8" type="ORF">SAMN05216544_1059</name>
</gene>
<keyword evidence="9" id="KW-1185">Reference proteome</keyword>
<evidence type="ECO:0000256" key="5">
    <source>
        <dbReference type="PIRSR" id="PIRSR613078-1"/>
    </source>
</evidence>
<dbReference type="PIRSF" id="PIRSF000709">
    <property type="entry name" value="6PFK_2-Ptase"/>
    <property type="match status" value="1"/>
</dbReference>
<dbReference type="EC" id="5.4.2.11" evidence="2"/>
<evidence type="ECO:0000256" key="7">
    <source>
        <dbReference type="PIRSR" id="PIRSR613078-3"/>
    </source>
</evidence>
<dbReference type="InterPro" id="IPR029033">
    <property type="entry name" value="His_PPase_superfam"/>
</dbReference>
<dbReference type="GO" id="GO:0004619">
    <property type="term" value="F:phosphoglycerate mutase activity"/>
    <property type="evidence" value="ECO:0007669"/>
    <property type="project" value="UniProtKB-EC"/>
</dbReference>
<evidence type="ECO:0000256" key="2">
    <source>
        <dbReference type="ARBA" id="ARBA00012028"/>
    </source>
</evidence>
<dbReference type="InterPro" id="IPR013078">
    <property type="entry name" value="His_Pase_superF_clade-1"/>
</dbReference>
<feature type="site" description="Transition state stabilizer" evidence="7">
    <location>
        <position position="149"/>
    </location>
</feature>
<evidence type="ECO:0000313" key="8">
    <source>
        <dbReference type="EMBL" id="SDM74972.1"/>
    </source>
</evidence>
<dbReference type="SMART" id="SM00855">
    <property type="entry name" value="PGAM"/>
    <property type="match status" value="1"/>
</dbReference>
<dbReference type="EMBL" id="FNHZ01000002">
    <property type="protein sequence ID" value="SDM74972.1"/>
    <property type="molecule type" value="Genomic_DNA"/>
</dbReference>
<name>A0A1G9VRT6_9FIRM</name>
<keyword evidence="4" id="KW-0413">Isomerase</keyword>
<dbReference type="Gene3D" id="3.40.50.1240">
    <property type="entry name" value="Phosphoglycerate mutase-like"/>
    <property type="match status" value="1"/>
</dbReference>
<dbReference type="GO" id="GO:0006096">
    <property type="term" value="P:glycolytic process"/>
    <property type="evidence" value="ECO:0007669"/>
    <property type="project" value="UniProtKB-KW"/>
</dbReference>